<sequence length="338" mass="39028">MEKWDIYDRNKKKTGRTMNRNDWNMNDGDFHLTVIGIVQRQDGRFVVTKRIETKKYAPGAWEISGGGAMAGETSREAIIREIKEEIGLDVSKAKGGLVHTYMRENPQEGDNYFVDIYKFYMDYDENDVKIQSTEISEFKFVNSDEVQELAQKEEFLHYNSIKCVFKNEPQLFLIGFMGVGKTSIAKQLEKIMPYEVLEMDQKIVDDSGMSIPDIFEKYGEDYFRNLETNLVKNIETEFNTGKKYVVSCGGGVVVRSENTKIMKRCGKVVLLTASPQTIFERVKDDKNRPILNGNMNIEYIEQLMQKRKALYEDVADIVITTDSKDIQTIAEEIIHNIY</sequence>
<evidence type="ECO:0000256" key="7">
    <source>
        <dbReference type="ARBA" id="ARBA00023141"/>
    </source>
</evidence>
<evidence type="ECO:0000259" key="9">
    <source>
        <dbReference type="PROSITE" id="PS51462"/>
    </source>
</evidence>
<accession>A0A1H9RVF9</accession>
<keyword evidence="1 8" id="KW-0028">Amino-acid biosynthesis</keyword>
<evidence type="ECO:0000256" key="3">
    <source>
        <dbReference type="ARBA" id="ARBA00022741"/>
    </source>
</evidence>
<dbReference type="GO" id="GO:0004765">
    <property type="term" value="F:shikimate kinase activity"/>
    <property type="evidence" value="ECO:0007669"/>
    <property type="project" value="UniProtKB-UniRule"/>
</dbReference>
<dbReference type="PROSITE" id="PS00893">
    <property type="entry name" value="NUDIX_BOX"/>
    <property type="match status" value="1"/>
</dbReference>
<dbReference type="PANTHER" id="PTHR21087:SF16">
    <property type="entry name" value="SHIKIMATE KINASE 1, CHLOROPLASTIC"/>
    <property type="match status" value="1"/>
</dbReference>
<dbReference type="PROSITE" id="PS51462">
    <property type="entry name" value="NUDIX"/>
    <property type="match status" value="1"/>
</dbReference>
<dbReference type="InterPro" id="IPR031322">
    <property type="entry name" value="Shikimate/glucono_kinase"/>
</dbReference>
<dbReference type="PANTHER" id="PTHR21087">
    <property type="entry name" value="SHIKIMATE KINASE"/>
    <property type="match status" value="1"/>
</dbReference>
<keyword evidence="2 8" id="KW-0808">Transferase</keyword>
<dbReference type="EMBL" id="FOGW01000009">
    <property type="protein sequence ID" value="SER76568.1"/>
    <property type="molecule type" value="Genomic_DNA"/>
</dbReference>
<keyword evidence="6 8" id="KW-0067">ATP-binding</keyword>
<dbReference type="GO" id="GO:0008652">
    <property type="term" value="P:amino acid biosynthetic process"/>
    <property type="evidence" value="ECO:0007669"/>
    <property type="project" value="UniProtKB-KW"/>
</dbReference>
<dbReference type="GO" id="GO:0016787">
    <property type="term" value="F:hydrolase activity"/>
    <property type="evidence" value="ECO:0007669"/>
    <property type="project" value="UniProtKB-KW"/>
</dbReference>
<comment type="caution">
    <text evidence="8">Lacks conserved residue(s) required for the propagation of feature annotation.</text>
</comment>
<dbReference type="InterPro" id="IPR027417">
    <property type="entry name" value="P-loop_NTPase"/>
</dbReference>
<dbReference type="PRINTS" id="PR01100">
    <property type="entry name" value="SHIKIMTKNASE"/>
</dbReference>
<feature type="binding site" evidence="8">
    <location>
        <position position="200"/>
    </location>
    <ligand>
        <name>substrate</name>
    </ligand>
</feature>
<comment type="subcellular location">
    <subcellularLocation>
        <location evidence="8">Cytoplasm</location>
    </subcellularLocation>
</comment>
<feature type="binding site" evidence="8">
    <location>
        <position position="307"/>
    </location>
    <ligand>
        <name>substrate</name>
    </ligand>
</feature>
<keyword evidence="8" id="KW-0963">Cytoplasm</keyword>
<comment type="function">
    <text evidence="8">Catalyzes the specific phosphorylation of the 3-hydroxyl group of shikimic acid using ATP as a cosubstrate.</text>
</comment>
<dbReference type="RefSeq" id="WP_022749272.1">
    <property type="nucleotide sequence ID" value="NZ_FOGW01000009.1"/>
</dbReference>
<organism evidence="10 11">
    <name type="scientific">Lachnobacterium bovis</name>
    <dbReference type="NCBI Taxonomy" id="140626"/>
    <lineage>
        <taxon>Bacteria</taxon>
        <taxon>Bacillati</taxon>
        <taxon>Bacillota</taxon>
        <taxon>Clostridia</taxon>
        <taxon>Lachnospirales</taxon>
        <taxon>Lachnospiraceae</taxon>
        <taxon>Lachnobacterium</taxon>
    </lineage>
</organism>
<dbReference type="GO" id="GO:0005829">
    <property type="term" value="C:cytosol"/>
    <property type="evidence" value="ECO:0007669"/>
    <property type="project" value="TreeGrafter"/>
</dbReference>
<feature type="binding site" evidence="8">
    <location>
        <begin position="178"/>
        <end position="183"/>
    </location>
    <ligand>
        <name>ATP</name>
        <dbReference type="ChEBI" id="CHEBI:30616"/>
    </ligand>
</feature>
<dbReference type="GO" id="GO:0005524">
    <property type="term" value="F:ATP binding"/>
    <property type="evidence" value="ECO:0007669"/>
    <property type="project" value="UniProtKB-UniRule"/>
</dbReference>
<reference evidence="11" key="1">
    <citation type="submission" date="2016-10" db="EMBL/GenBank/DDBJ databases">
        <authorList>
            <person name="Varghese N."/>
            <person name="Submissions S."/>
        </authorList>
    </citation>
    <scope>NUCLEOTIDE SEQUENCE [LARGE SCALE GENOMIC DNA]</scope>
    <source>
        <strain evidence="11">S1b</strain>
    </source>
</reference>
<evidence type="ECO:0000256" key="4">
    <source>
        <dbReference type="ARBA" id="ARBA00022777"/>
    </source>
</evidence>
<comment type="cofactor">
    <cofactor evidence="8">
        <name>Mg(2+)</name>
        <dbReference type="ChEBI" id="CHEBI:18420"/>
    </cofactor>
    <text evidence="8">Binds 1 Mg(2+) ion per subunit.</text>
</comment>
<keyword evidence="5" id="KW-0378">Hydrolase</keyword>
<evidence type="ECO:0000256" key="5">
    <source>
        <dbReference type="ARBA" id="ARBA00022801"/>
    </source>
</evidence>
<dbReference type="EC" id="2.7.1.71" evidence="8"/>
<dbReference type="OrthoDB" id="9786032at2"/>
<dbReference type="CDD" id="cd04693">
    <property type="entry name" value="NUDIX_Hydrolase"/>
    <property type="match status" value="1"/>
</dbReference>
<dbReference type="SUPFAM" id="SSF52540">
    <property type="entry name" value="P-loop containing nucleoside triphosphate hydrolases"/>
    <property type="match status" value="1"/>
</dbReference>
<comment type="catalytic activity">
    <reaction evidence="8">
        <text>shikimate + ATP = 3-phosphoshikimate + ADP + H(+)</text>
        <dbReference type="Rhea" id="RHEA:13121"/>
        <dbReference type="ChEBI" id="CHEBI:15378"/>
        <dbReference type="ChEBI" id="CHEBI:30616"/>
        <dbReference type="ChEBI" id="CHEBI:36208"/>
        <dbReference type="ChEBI" id="CHEBI:145989"/>
        <dbReference type="ChEBI" id="CHEBI:456216"/>
        <dbReference type="EC" id="2.7.1.71"/>
    </reaction>
</comment>
<evidence type="ECO:0000313" key="10">
    <source>
        <dbReference type="EMBL" id="SER76568.1"/>
    </source>
</evidence>
<gene>
    <name evidence="8" type="primary">aroK</name>
    <name evidence="10" type="ORF">SAMN02910429_01023</name>
</gene>
<feature type="binding site" evidence="8">
    <location>
        <position position="250"/>
    </location>
    <ligand>
        <name>substrate</name>
    </ligand>
</feature>
<dbReference type="Gene3D" id="3.90.79.10">
    <property type="entry name" value="Nucleoside Triphosphate Pyrophosphohydrolase"/>
    <property type="match status" value="1"/>
</dbReference>
<feature type="binding site" evidence="8">
    <location>
        <position position="288"/>
    </location>
    <ligand>
        <name>ATP</name>
        <dbReference type="ChEBI" id="CHEBI:30616"/>
    </ligand>
</feature>
<evidence type="ECO:0000256" key="8">
    <source>
        <dbReference type="HAMAP-Rule" id="MF_00109"/>
    </source>
</evidence>
<comment type="similarity">
    <text evidence="8">Belongs to the shikimate kinase family.</text>
</comment>
<keyword evidence="3 8" id="KW-0547">Nucleotide-binding</keyword>
<dbReference type="HAMAP" id="MF_00109">
    <property type="entry name" value="Shikimate_kinase"/>
    <property type="match status" value="1"/>
</dbReference>
<feature type="binding site" evidence="8">
    <location>
        <position position="224"/>
    </location>
    <ligand>
        <name>substrate</name>
    </ligand>
</feature>
<dbReference type="GO" id="GO:0009423">
    <property type="term" value="P:chorismate biosynthetic process"/>
    <property type="evidence" value="ECO:0007669"/>
    <property type="project" value="UniProtKB-UniRule"/>
</dbReference>
<evidence type="ECO:0000256" key="6">
    <source>
        <dbReference type="ARBA" id="ARBA00022840"/>
    </source>
</evidence>
<dbReference type="AlphaFoldDB" id="A0A1H9RVF9"/>
<dbReference type="UniPathway" id="UPA00053">
    <property type="reaction ID" value="UER00088"/>
</dbReference>
<dbReference type="Pfam" id="PF01202">
    <property type="entry name" value="SKI"/>
    <property type="match status" value="1"/>
</dbReference>
<feature type="domain" description="Nudix hydrolase" evidence="9">
    <location>
        <begin position="29"/>
        <end position="163"/>
    </location>
</feature>
<dbReference type="SUPFAM" id="SSF55811">
    <property type="entry name" value="Nudix"/>
    <property type="match status" value="1"/>
</dbReference>
<dbReference type="Pfam" id="PF00293">
    <property type="entry name" value="NUDIX"/>
    <property type="match status" value="1"/>
</dbReference>
<feature type="binding site" evidence="8">
    <location>
        <position position="182"/>
    </location>
    <ligand>
        <name>Mg(2+)</name>
        <dbReference type="ChEBI" id="CHEBI:18420"/>
    </ligand>
</feature>
<proteinExistence type="inferred from homology"/>
<dbReference type="CDD" id="cd00464">
    <property type="entry name" value="SK"/>
    <property type="match status" value="1"/>
</dbReference>
<comment type="subunit">
    <text evidence="8">Monomer.</text>
</comment>
<dbReference type="Proteomes" id="UP000182471">
    <property type="component" value="Unassembled WGS sequence"/>
</dbReference>
<dbReference type="GO" id="GO:0009073">
    <property type="term" value="P:aromatic amino acid family biosynthetic process"/>
    <property type="evidence" value="ECO:0007669"/>
    <property type="project" value="UniProtKB-KW"/>
</dbReference>
<dbReference type="InterPro" id="IPR000623">
    <property type="entry name" value="Shikimate_kinase/TSH1"/>
</dbReference>
<keyword evidence="8" id="KW-0460">Magnesium</keyword>
<evidence type="ECO:0000256" key="2">
    <source>
        <dbReference type="ARBA" id="ARBA00022679"/>
    </source>
</evidence>
<dbReference type="InterPro" id="IPR020084">
    <property type="entry name" value="NUDIX_hydrolase_CS"/>
</dbReference>
<protein>
    <recommendedName>
        <fullName evidence="8">Shikimate kinase</fullName>
        <shortName evidence="8">SK</shortName>
        <ecNumber evidence="8">2.7.1.71</ecNumber>
    </recommendedName>
</protein>
<keyword evidence="7 8" id="KW-0057">Aromatic amino acid biosynthesis</keyword>
<evidence type="ECO:0000256" key="1">
    <source>
        <dbReference type="ARBA" id="ARBA00022605"/>
    </source>
</evidence>
<dbReference type="Gene3D" id="3.40.50.300">
    <property type="entry name" value="P-loop containing nucleotide triphosphate hydrolases"/>
    <property type="match status" value="1"/>
</dbReference>
<keyword evidence="4 8" id="KW-0418">Kinase</keyword>
<comment type="pathway">
    <text evidence="8">Metabolic intermediate biosynthesis; chorismate biosynthesis; chorismate from D-erythrose 4-phosphate and phosphoenolpyruvate: step 5/7.</text>
</comment>
<dbReference type="InterPro" id="IPR015797">
    <property type="entry name" value="NUDIX_hydrolase-like_dom_sf"/>
</dbReference>
<evidence type="ECO:0000313" key="11">
    <source>
        <dbReference type="Proteomes" id="UP000182471"/>
    </source>
</evidence>
<name>A0A1H9RVF9_9FIRM</name>
<keyword evidence="8" id="KW-0479">Metal-binding</keyword>
<dbReference type="InterPro" id="IPR000086">
    <property type="entry name" value="NUDIX_hydrolase_dom"/>
</dbReference>
<dbReference type="GO" id="GO:0000287">
    <property type="term" value="F:magnesium ion binding"/>
    <property type="evidence" value="ECO:0007669"/>
    <property type="project" value="UniProtKB-UniRule"/>
</dbReference>
<keyword evidence="11" id="KW-1185">Reference proteome</keyword>